<protein>
    <submittedName>
        <fullName evidence="1 2">Protein CbbY</fullName>
    </submittedName>
</protein>
<dbReference type="InterPro" id="IPR023198">
    <property type="entry name" value="PGP-like_dom2"/>
</dbReference>
<dbReference type="SFLD" id="SFLDS00003">
    <property type="entry name" value="Haloacid_Dehalogenase"/>
    <property type="match status" value="1"/>
</dbReference>
<sequence>MSLRALIFDVDGTLADTERDAHRVAFNQAFAEAGLPFSWDVATYGDYLKVTGGKERLRAFLNEHPELPQLSDADIASIHRQKTGYYVEMMNAGLLPLRPGVERLLNAARDHDLLLAIATTTTPANVESLLKSTLGAEAPQRFHTIGAGDIVSHKKPAADIYTYVLGQLALPAADCLAIEDSANGLQSARGAGLATIITQTEHTEGQDFSAALRVLDHLGETASPAHILQGPAAGEQVVVDIPTLQGWWAELREV</sequence>
<evidence type="ECO:0000313" key="1">
    <source>
        <dbReference type="EMBL" id="CDQ11435.1"/>
    </source>
</evidence>
<dbReference type="InterPro" id="IPR044999">
    <property type="entry name" value="CbbY-like"/>
</dbReference>
<gene>
    <name evidence="1" type="primary">cbbY</name>
    <name evidence="2" type="synonym">cbbYC</name>
    <name evidence="2" type="ORF">AFERRI_50997</name>
    <name evidence="1" type="ORF">AFERRI_530330</name>
</gene>
<dbReference type="EMBL" id="LT841305">
    <property type="protein sequence ID" value="SMH67795.1"/>
    <property type="molecule type" value="Genomic_DNA"/>
</dbReference>
<dbReference type="InterPro" id="IPR006439">
    <property type="entry name" value="HAD-SF_hydro_IA"/>
</dbReference>
<dbReference type="Gene3D" id="1.10.150.240">
    <property type="entry name" value="Putative phosphatase, domain 2"/>
    <property type="match status" value="1"/>
</dbReference>
<dbReference type="GO" id="GO:0016787">
    <property type="term" value="F:hydrolase activity"/>
    <property type="evidence" value="ECO:0007669"/>
    <property type="project" value="InterPro"/>
</dbReference>
<dbReference type="Gene3D" id="3.40.50.1000">
    <property type="entry name" value="HAD superfamily/HAD-like"/>
    <property type="match status" value="1"/>
</dbReference>
<dbReference type="Proteomes" id="UP000193925">
    <property type="component" value="Chromosome AFERRI"/>
</dbReference>
<dbReference type="SFLD" id="SFLDF00035">
    <property type="entry name" value="phosphoglycolate_phosphatase"/>
    <property type="match status" value="1"/>
</dbReference>
<accession>A0A060USQ7</accession>
<evidence type="ECO:0000313" key="3">
    <source>
        <dbReference type="Proteomes" id="UP000193925"/>
    </source>
</evidence>
<dbReference type="EMBL" id="CCCS020000049">
    <property type="protein sequence ID" value="CDQ11435.1"/>
    <property type="molecule type" value="Genomic_DNA"/>
</dbReference>
<dbReference type="SFLD" id="SFLDG01135">
    <property type="entry name" value="C1.5.6:_HAD__Beta-PGM__Phospha"/>
    <property type="match status" value="1"/>
</dbReference>
<keyword evidence="3" id="KW-1185">Reference proteome</keyword>
<dbReference type="Pfam" id="PF00702">
    <property type="entry name" value="Hydrolase"/>
    <property type="match status" value="1"/>
</dbReference>
<name>A0A060USQ7_9PROT</name>
<reference evidence="1" key="2">
    <citation type="submission" date="2014-07" db="EMBL/GenBank/DDBJ databases">
        <title>Initial genome analysis of the psychrotolerant acidophile Acidithiobacillus ferrivorans CF27: insights into iron and sulfur oxidation pathways and into biofilm formation.</title>
        <authorList>
            <person name="Talla E."/>
            <person name="Hedrich S."/>
            <person name="Mangenot S."/>
            <person name="Ji B."/>
            <person name="Johnson D.B."/>
            <person name="Barbe V."/>
            <person name="Bonnefoy V."/>
        </authorList>
    </citation>
    <scope>NUCLEOTIDE SEQUENCE [LARGE SCALE GENOMIC DNA]</scope>
    <source>
        <strain evidence="1">CF27</strain>
    </source>
</reference>
<organism evidence="1">
    <name type="scientific">Acidithiobacillus ferrivorans</name>
    <dbReference type="NCBI Taxonomy" id="160808"/>
    <lineage>
        <taxon>Bacteria</taxon>
        <taxon>Pseudomonadati</taxon>
        <taxon>Pseudomonadota</taxon>
        <taxon>Acidithiobacillia</taxon>
        <taxon>Acidithiobacillales</taxon>
        <taxon>Acidithiobacillaceae</taxon>
        <taxon>Acidithiobacillus</taxon>
    </lineage>
</organism>
<dbReference type="PANTHER" id="PTHR42896:SF2">
    <property type="entry name" value="CBBY-LIKE PROTEIN"/>
    <property type="match status" value="1"/>
</dbReference>
<dbReference type="RefSeq" id="WP_035194419.1">
    <property type="nucleotide sequence ID" value="NZ_CCCS020000049.1"/>
</dbReference>
<dbReference type="AlphaFoldDB" id="A0A060USQ7"/>
<reference evidence="2 3" key="3">
    <citation type="submission" date="2017-03" db="EMBL/GenBank/DDBJ databases">
        <authorList>
            <person name="Regsiter A."/>
            <person name="William W."/>
        </authorList>
    </citation>
    <scope>NUCLEOTIDE SEQUENCE [LARGE SCALE GENOMIC DNA]</scope>
    <source>
        <strain evidence="2">PRJEB5721</strain>
    </source>
</reference>
<dbReference type="SUPFAM" id="SSF56784">
    <property type="entry name" value="HAD-like"/>
    <property type="match status" value="1"/>
</dbReference>
<dbReference type="InterPro" id="IPR023214">
    <property type="entry name" value="HAD_sf"/>
</dbReference>
<reference evidence="1" key="1">
    <citation type="submission" date="2014-03" db="EMBL/GenBank/DDBJ databases">
        <authorList>
            <person name="Genoscope - CEA"/>
        </authorList>
    </citation>
    <scope>NUCLEOTIDE SEQUENCE [LARGE SCALE GENOMIC DNA]</scope>
    <source>
        <strain evidence="1">CF27</strain>
    </source>
</reference>
<dbReference type="InterPro" id="IPR036412">
    <property type="entry name" value="HAD-like_sf"/>
</dbReference>
<dbReference type="SFLD" id="SFLDG01129">
    <property type="entry name" value="C1.5:_HAD__Beta-PGM__Phosphata"/>
    <property type="match status" value="1"/>
</dbReference>
<dbReference type="NCBIfam" id="TIGR01509">
    <property type="entry name" value="HAD-SF-IA-v3"/>
    <property type="match status" value="1"/>
</dbReference>
<evidence type="ECO:0000313" key="2">
    <source>
        <dbReference type="EMBL" id="SMH67795.1"/>
    </source>
</evidence>
<dbReference type="PANTHER" id="PTHR42896">
    <property type="entry name" value="XYLULOSE-1,5-BISPHOSPHATE (XUBP) PHOSPHATASE"/>
    <property type="match status" value="1"/>
</dbReference>
<proteinExistence type="predicted"/>